<organism evidence="1">
    <name type="scientific">Macaca mulatta</name>
    <name type="common">Rhesus macaque</name>
    <dbReference type="NCBI Taxonomy" id="9544"/>
    <lineage>
        <taxon>Eukaryota</taxon>
        <taxon>Metazoa</taxon>
        <taxon>Chordata</taxon>
        <taxon>Craniata</taxon>
        <taxon>Vertebrata</taxon>
        <taxon>Euteleostomi</taxon>
        <taxon>Mammalia</taxon>
        <taxon>Eutheria</taxon>
        <taxon>Euarchontoglires</taxon>
        <taxon>Primates</taxon>
        <taxon>Haplorrhini</taxon>
        <taxon>Catarrhini</taxon>
        <taxon>Cercopithecidae</taxon>
        <taxon>Cercopithecinae</taxon>
        <taxon>Macaca</taxon>
    </lineage>
</organism>
<gene>
    <name evidence="1" type="ORF">EGK_03308</name>
</gene>
<proteinExistence type="predicted"/>
<name>G7N5V2_MACMU</name>
<dbReference type="EMBL" id="CM001263">
    <property type="protein sequence ID" value="EHH20449.1"/>
    <property type="molecule type" value="Genomic_DNA"/>
</dbReference>
<protein>
    <submittedName>
        <fullName evidence="1">Uncharacterized protein</fullName>
    </submittedName>
</protein>
<dbReference type="Proteomes" id="UP000013456">
    <property type="component" value="Chromosome 11"/>
</dbReference>
<accession>G7N5V2</accession>
<dbReference type="AlphaFoldDB" id="G7N5V2"/>
<evidence type="ECO:0000313" key="1">
    <source>
        <dbReference type="EMBL" id="EHH20449.1"/>
    </source>
</evidence>
<reference evidence="1" key="1">
    <citation type="journal article" date="2011" name="Nat. Biotechnol.">
        <title>Genome sequencing and comparison of two nonhuman primate animal models, the cynomolgus and Chinese rhesus macaques.</title>
        <authorList>
            <person name="Yan G."/>
            <person name="Zhang G."/>
            <person name="Fang X."/>
            <person name="Zhang Y."/>
            <person name="Li C."/>
            <person name="Ling F."/>
            <person name="Cooper D.N."/>
            <person name="Li Q."/>
            <person name="Li Y."/>
            <person name="van Gool A.J."/>
            <person name="Du H."/>
            <person name="Chen J."/>
            <person name="Chen R."/>
            <person name="Zhang P."/>
            <person name="Huang Z."/>
            <person name="Thompson J.R."/>
            <person name="Meng Y."/>
            <person name="Bai Y."/>
            <person name="Wang J."/>
            <person name="Zhuo M."/>
            <person name="Wang T."/>
            <person name="Huang Y."/>
            <person name="Wei L."/>
            <person name="Li J."/>
            <person name="Wang Z."/>
            <person name="Hu H."/>
            <person name="Yang P."/>
            <person name="Le L."/>
            <person name="Stenson P.D."/>
            <person name="Li B."/>
            <person name="Liu X."/>
            <person name="Ball E.V."/>
            <person name="An N."/>
            <person name="Huang Q."/>
            <person name="Zhang Y."/>
            <person name="Fan W."/>
            <person name="Zhang X."/>
            <person name="Li Y."/>
            <person name="Wang W."/>
            <person name="Katze M.G."/>
            <person name="Su B."/>
            <person name="Nielsen R."/>
            <person name="Yang H."/>
            <person name="Wang J."/>
            <person name="Wang X."/>
            <person name="Wang J."/>
        </authorList>
    </citation>
    <scope>NUCLEOTIDE SEQUENCE [LARGE SCALE GENOMIC DNA]</scope>
    <source>
        <strain evidence="1">CR-5</strain>
    </source>
</reference>
<sequence>MDTAPGCAGLSRTIWSSSQNLGLVEWEWGRGLHWADLESTVIPSHMEINILDS</sequence>